<dbReference type="GO" id="GO:0003676">
    <property type="term" value="F:nucleic acid binding"/>
    <property type="evidence" value="ECO:0007669"/>
    <property type="project" value="InterPro"/>
</dbReference>
<feature type="compositionally biased region" description="Pro residues" evidence="1">
    <location>
        <begin position="128"/>
        <end position="155"/>
    </location>
</feature>
<keyword evidence="3" id="KW-1185">Reference proteome</keyword>
<feature type="region of interest" description="Disordered" evidence="1">
    <location>
        <begin position="1007"/>
        <end position="1089"/>
    </location>
</feature>
<proteinExistence type="predicted"/>
<evidence type="ECO:0000313" key="2">
    <source>
        <dbReference type="EMBL" id="KAI1612026.1"/>
    </source>
</evidence>
<dbReference type="Gene3D" id="3.30.420.10">
    <property type="entry name" value="Ribonuclease H-like superfamily/Ribonuclease H"/>
    <property type="match status" value="1"/>
</dbReference>
<evidence type="ECO:0000313" key="3">
    <source>
        <dbReference type="Proteomes" id="UP001203852"/>
    </source>
</evidence>
<dbReference type="SUPFAM" id="SSF53098">
    <property type="entry name" value="Ribonuclease H-like"/>
    <property type="match status" value="1"/>
</dbReference>
<feature type="compositionally biased region" description="Polar residues" evidence="1">
    <location>
        <begin position="1116"/>
        <end position="1130"/>
    </location>
</feature>
<feature type="region of interest" description="Disordered" evidence="1">
    <location>
        <begin position="117"/>
        <end position="177"/>
    </location>
</feature>
<feature type="region of interest" description="Disordered" evidence="1">
    <location>
        <begin position="57"/>
        <end position="105"/>
    </location>
</feature>
<dbReference type="InterPro" id="IPR012337">
    <property type="entry name" value="RNaseH-like_sf"/>
</dbReference>
<gene>
    <name evidence="2" type="ORF">EDD36DRAFT_272367</name>
</gene>
<feature type="compositionally biased region" description="Polar residues" evidence="1">
    <location>
        <begin position="75"/>
        <end position="97"/>
    </location>
</feature>
<dbReference type="InterPro" id="IPR036397">
    <property type="entry name" value="RNaseH_sf"/>
</dbReference>
<dbReference type="Proteomes" id="UP001203852">
    <property type="component" value="Unassembled WGS sequence"/>
</dbReference>
<organism evidence="2 3">
    <name type="scientific">Exophiala viscosa</name>
    <dbReference type="NCBI Taxonomy" id="2486360"/>
    <lineage>
        <taxon>Eukaryota</taxon>
        <taxon>Fungi</taxon>
        <taxon>Dikarya</taxon>
        <taxon>Ascomycota</taxon>
        <taxon>Pezizomycotina</taxon>
        <taxon>Eurotiomycetes</taxon>
        <taxon>Chaetothyriomycetidae</taxon>
        <taxon>Chaetothyriales</taxon>
        <taxon>Herpotrichiellaceae</taxon>
        <taxon>Exophiala</taxon>
    </lineage>
</organism>
<feature type="region of interest" description="Disordered" evidence="1">
    <location>
        <begin position="1111"/>
        <end position="1130"/>
    </location>
</feature>
<feature type="compositionally biased region" description="Polar residues" evidence="1">
    <location>
        <begin position="967"/>
        <end position="976"/>
    </location>
</feature>
<comment type="caution">
    <text evidence="2">The sequence shown here is derived from an EMBL/GenBank/DDBJ whole genome shotgun (WGS) entry which is preliminary data.</text>
</comment>
<dbReference type="EMBL" id="MU404355">
    <property type="protein sequence ID" value="KAI1612026.1"/>
    <property type="molecule type" value="Genomic_DNA"/>
</dbReference>
<protein>
    <submittedName>
        <fullName evidence="2">Uncharacterized protein</fullName>
    </submittedName>
</protein>
<accession>A0AAN6DT06</accession>
<feature type="region of interest" description="Disordered" evidence="1">
    <location>
        <begin position="952"/>
        <end position="986"/>
    </location>
</feature>
<feature type="region of interest" description="Disordered" evidence="1">
    <location>
        <begin position="1145"/>
        <end position="1179"/>
    </location>
</feature>
<evidence type="ECO:0000256" key="1">
    <source>
        <dbReference type="SAM" id="MobiDB-lite"/>
    </source>
</evidence>
<dbReference type="AlphaFoldDB" id="A0AAN6DT06"/>
<name>A0AAN6DT06_9EURO</name>
<reference evidence="2" key="1">
    <citation type="journal article" date="2022" name="bioRxiv">
        <title>Deciphering the potential niche of two novel black yeast fungi from a biological soil crust based on their genomes, phenotypes, and melanin regulation.</title>
        <authorList>
            <consortium name="DOE Joint Genome Institute"/>
            <person name="Carr E.C."/>
            <person name="Barton Q."/>
            <person name="Grambo S."/>
            <person name="Sullivan M."/>
            <person name="Renfro C.M."/>
            <person name="Kuo A."/>
            <person name="Pangilinan J."/>
            <person name="Lipzen A."/>
            <person name="Keymanesh K."/>
            <person name="Savage E."/>
            <person name="Barry K."/>
            <person name="Grigoriev I.V."/>
            <person name="Riekhof W.R."/>
            <person name="Harris S.S."/>
        </authorList>
    </citation>
    <scope>NUCLEOTIDE SEQUENCE</scope>
    <source>
        <strain evidence="2">JF 03-4F</strain>
    </source>
</reference>
<feature type="compositionally biased region" description="Basic and acidic residues" evidence="1">
    <location>
        <begin position="1170"/>
        <end position="1179"/>
    </location>
</feature>
<sequence>MFKSHARVLHGTSVPSPLAFHTTCCRREISISHLLRAERCHSVTSSRCAACEQNLGHPHYPRRPSYTKSHARSSGFLTTTPSLVSRDAQQWRSQNCQPRHGFHTKPDLLFHQGHAIQGVSPSPKRSGPLPPVGPPRVPPPGPPAPRHPHAKPAPPSGSRRRVGHVENDQQQHLSNPIEEMRREREQKLQQLRIPQRMVQWDKRVEEVLSVGQQNLNNGSSVTRATISNEVAQARKTARAHWHVERLMTPLDRQLKQYVANIARVKDECGQLRGDIQASRKAHRKALRLFHRSVFLQASEALDNSRRIKAVNDKLRATAHRLQTVEQDFSNESLKPLFDDLKSAGWWEKPAANFPLQGVSPRGATPKSRNVRRALAGILFAREELLDYAHSINIDLHLLRRARRTRALCRQPDVSQFRFRGDRLYHTVYLIGTNLDSITIHYHRLRTWLRTSSEDRWKVPFYTQDRFHRLFERMSETVSAMRDEYHDHLSSITAVGIKSNFALQQAQLLEFRSLVVWLTRFHDMNTNVQEVIDSSSIHYATRRNLQEWLKDSKELRREFWDAVDVAISWRGAANICFGIVTRPFHQSPVMMSATTTTKSNLPRPTVDILPEKQTRLPWAVSGNLYPEEGGIPVHFVTTANHASMVLQRFSGCKVVGLDLVVKPNSDMRLGSSRAHFDYLVLASGREVAIFHLGVLRASVYRKSILDDPAILKVGVNMQKQRKLLEEHCAIDLIGYHDLTPKTNGSADDHETELSNPTTVSSVVARKFGTVLPEIDLSLASLSVYSQDNPLLADPPQFFTSLASRGYAALQLYHSACLAAGVTDLPGMVAPGASQAVFGPVSLHTTLRRVSLAMVKHVFREHKERLRRSHTMLRSIQAYYLFTSFGEDLTTIRACLQIPNPAAVIYTVAEQYKLPLRAEYREGLKAARGFVSNSVDGLQALPSGTGISKVKVRARRAKSNKVPKAGVQALSSRSGTKQLRTRARPTKSITVRRVAPKLVRSVRPEIIRRVAADPSTGANGSDRNGTLERHSRPPKRSTLSKKSLASESSTDKDRAAQSKRRAKLKKVETTTTAETTTNIRIKGEQKTQEEASAMVLKSTTKKTESVSWKPLATVESGPASSPSTVETRPLPKSTSFWKSKLARRKRASARIHQFTPFGAPSEVSKTTLPKAPRSDVRSLAP</sequence>